<name>B3QNF8_CHLP8</name>
<dbReference type="STRING" id="517417.Cpar_1053"/>
<protein>
    <submittedName>
        <fullName evidence="1">Uncharacterized protein</fullName>
    </submittedName>
</protein>
<dbReference type="HOGENOM" id="CLU_2245119_0_0_10"/>
<dbReference type="AlphaFoldDB" id="B3QNF8"/>
<sequence length="104" mass="12647">MREDRDAFDLYFRQQNDRLRKVGLYLEIVRWENFLDAMSSTRMQNEYNEAIRNCDLFVSLFKTKTGKYTEEEFDVAHQTFKDTGKPLIYTWFKDAYVSNQLTQY</sequence>
<dbReference type="Proteomes" id="UP000008811">
    <property type="component" value="Chromosome"/>
</dbReference>
<proteinExistence type="predicted"/>
<dbReference type="KEGG" id="cpc:Cpar_1053"/>
<dbReference type="eggNOG" id="COG0457">
    <property type="taxonomic scope" value="Bacteria"/>
</dbReference>
<gene>
    <name evidence="1" type="ordered locus">Cpar_1053</name>
</gene>
<organism evidence="1 2">
    <name type="scientific">Chlorobaculum parvum (strain DSM 263 / NCIMB 8327)</name>
    <name type="common">Chlorobium vibrioforme subsp. thiosulfatophilum</name>
    <dbReference type="NCBI Taxonomy" id="517417"/>
    <lineage>
        <taxon>Bacteria</taxon>
        <taxon>Pseudomonadati</taxon>
        <taxon>Chlorobiota</taxon>
        <taxon>Chlorobiia</taxon>
        <taxon>Chlorobiales</taxon>
        <taxon>Chlorobiaceae</taxon>
        <taxon>Chlorobaculum</taxon>
    </lineage>
</organism>
<reference evidence="1" key="1">
    <citation type="submission" date="2008-06" db="EMBL/GenBank/DDBJ databases">
        <title>Complete sequence of Chlorobaculum parvum NCIB 8327.</title>
        <authorList>
            <consortium name="US DOE Joint Genome Institute"/>
            <person name="Lucas S."/>
            <person name="Copeland A."/>
            <person name="Lapidus A."/>
            <person name="Glavina del Rio T."/>
            <person name="Dalin E."/>
            <person name="Tice H."/>
            <person name="Bruce D."/>
            <person name="Goodwin L."/>
            <person name="Pitluck S."/>
            <person name="Schmutz J."/>
            <person name="Larimer F."/>
            <person name="Land M."/>
            <person name="Hauser L."/>
            <person name="Kyrpides N."/>
            <person name="Mikhailova N."/>
            <person name="Zhao F."/>
            <person name="Li T."/>
            <person name="Liu Z."/>
            <person name="Overmann J."/>
            <person name="Bryant D.A."/>
            <person name="Richardson P."/>
        </authorList>
    </citation>
    <scope>NUCLEOTIDE SEQUENCE [LARGE SCALE GENOMIC DNA]</scope>
    <source>
        <strain evidence="1">NCIB 8327</strain>
    </source>
</reference>
<dbReference type="EMBL" id="CP001099">
    <property type="protein sequence ID" value="ACF11461.1"/>
    <property type="molecule type" value="Genomic_DNA"/>
</dbReference>
<evidence type="ECO:0000313" key="2">
    <source>
        <dbReference type="Proteomes" id="UP000008811"/>
    </source>
</evidence>
<evidence type="ECO:0000313" key="1">
    <source>
        <dbReference type="EMBL" id="ACF11461.1"/>
    </source>
</evidence>
<keyword evidence="2" id="KW-1185">Reference proteome</keyword>
<accession>B3QNF8</accession>